<reference evidence="3" key="2">
    <citation type="submission" date="2020-05" db="UniProtKB">
        <authorList>
            <consortium name="EnsemblMetazoa"/>
        </authorList>
    </citation>
    <scope>IDENTIFICATION</scope>
    <source>
        <strain evidence="3">FAR1</strain>
    </source>
</reference>
<keyword evidence="1" id="KW-1133">Transmembrane helix</keyword>
<protein>
    <recommendedName>
        <fullName evidence="5">Acyltransferase 3 domain-containing protein</fullName>
    </recommendedName>
</protein>
<proteinExistence type="predicted"/>
<keyword evidence="1" id="KW-0472">Membrane</keyword>
<dbReference type="Proteomes" id="UP000075886">
    <property type="component" value="Unassembled WGS sequence"/>
</dbReference>
<dbReference type="InterPro" id="IPR052728">
    <property type="entry name" value="O2_lipid_transport_reg"/>
</dbReference>
<keyword evidence="4" id="KW-1185">Reference proteome</keyword>
<feature type="signal peptide" evidence="2">
    <location>
        <begin position="1"/>
        <end position="24"/>
    </location>
</feature>
<dbReference type="PANTHER" id="PTHR11161">
    <property type="entry name" value="O-ACYLTRANSFERASE"/>
    <property type="match status" value="1"/>
</dbReference>
<accession>A0A182Q9I1</accession>
<feature type="transmembrane region" description="Helical" evidence="1">
    <location>
        <begin position="351"/>
        <end position="374"/>
    </location>
</feature>
<evidence type="ECO:0000313" key="3">
    <source>
        <dbReference type="EnsemblMetazoa" id="AFAF005726-PA"/>
    </source>
</evidence>
<feature type="transmembrane region" description="Helical" evidence="1">
    <location>
        <begin position="192"/>
        <end position="211"/>
    </location>
</feature>
<reference evidence="4" key="1">
    <citation type="submission" date="2014-01" db="EMBL/GenBank/DDBJ databases">
        <title>The Genome Sequence of Anopheles farauti FAR1 (V2).</title>
        <authorList>
            <consortium name="The Broad Institute Genomics Platform"/>
            <person name="Neafsey D.E."/>
            <person name="Besansky N."/>
            <person name="Howell P."/>
            <person name="Walton C."/>
            <person name="Young S.K."/>
            <person name="Zeng Q."/>
            <person name="Gargeya S."/>
            <person name="Fitzgerald M."/>
            <person name="Haas B."/>
            <person name="Abouelleil A."/>
            <person name="Allen A.W."/>
            <person name="Alvarado L."/>
            <person name="Arachchi H.M."/>
            <person name="Berlin A.M."/>
            <person name="Chapman S.B."/>
            <person name="Gainer-Dewar J."/>
            <person name="Goldberg J."/>
            <person name="Griggs A."/>
            <person name="Gujja S."/>
            <person name="Hansen M."/>
            <person name="Howarth C."/>
            <person name="Imamovic A."/>
            <person name="Ireland A."/>
            <person name="Larimer J."/>
            <person name="McCowan C."/>
            <person name="Murphy C."/>
            <person name="Pearson M."/>
            <person name="Poon T.W."/>
            <person name="Priest M."/>
            <person name="Roberts A."/>
            <person name="Saif S."/>
            <person name="Shea T."/>
            <person name="Sisk P."/>
            <person name="Sykes S."/>
            <person name="Wortman J."/>
            <person name="Nusbaum C."/>
            <person name="Birren B."/>
        </authorList>
    </citation>
    <scope>NUCLEOTIDE SEQUENCE [LARGE SCALE GENOMIC DNA]</scope>
    <source>
        <strain evidence="4">FAR1</strain>
    </source>
</reference>
<evidence type="ECO:0008006" key="5">
    <source>
        <dbReference type="Google" id="ProtNLM"/>
    </source>
</evidence>
<keyword evidence="2" id="KW-0732">Signal</keyword>
<dbReference type="EMBL" id="AXCN02001004">
    <property type="status" value="NOT_ANNOTATED_CDS"/>
    <property type="molecule type" value="Genomic_DNA"/>
</dbReference>
<sequence length="547" mass="63414">MDLIMKVLTVLVCSVLCCIELVHCAEQVNMTQYKLMPRVFHFDDYDACLRDDASVPDLYCMVKAVVEPNASSVVWNVIADYSSNWKQHLNHAHLDRGLCLSGCIRLLDELERNNVTERELQSLVVPKFTINFPYILKNGTFRDVDTYRRKYSELFAKCINYELQQKHGLRAYTEIEYCDSNRESYPIDNLEIAFLVVLGVLLLVVVFSSWYDHRCKQDHGLAHYQTELTSKDEPCMQHTWYLAADFHMFVYGLFVCAVVLRYPKYRTYILSFLLLLWSMVAAIIVYVNEYEPVTVLPPEPLRFFFWYWDMYRETYLPTHMNLVNYTAAIMGSFYMLHLQRKNFKTPKMFSLLWLLGVLAMPGTFAVGYFVYTTLFETPAVWIALAFPLSRIFYTALMFLLSIGFIFRASKPVLRLLNIHLFGILGRLTYCAYLCHFFITRAASFGTRRLANLSVFEMNAISWSTLVMSYVLGWLLCLMLESPFIALQKILFESLHRKRRSDTASDEHLQGNLQQATASIGLGTDALTGKAPKTDVESYAITTEQQRL</sequence>
<evidence type="ECO:0000313" key="4">
    <source>
        <dbReference type="Proteomes" id="UP000075886"/>
    </source>
</evidence>
<organism evidence="3 4">
    <name type="scientific">Anopheles farauti</name>
    <dbReference type="NCBI Taxonomy" id="69004"/>
    <lineage>
        <taxon>Eukaryota</taxon>
        <taxon>Metazoa</taxon>
        <taxon>Ecdysozoa</taxon>
        <taxon>Arthropoda</taxon>
        <taxon>Hexapoda</taxon>
        <taxon>Insecta</taxon>
        <taxon>Pterygota</taxon>
        <taxon>Neoptera</taxon>
        <taxon>Endopterygota</taxon>
        <taxon>Diptera</taxon>
        <taxon>Nematocera</taxon>
        <taxon>Culicoidea</taxon>
        <taxon>Culicidae</taxon>
        <taxon>Anophelinae</taxon>
        <taxon>Anopheles</taxon>
    </lineage>
</organism>
<feature type="transmembrane region" description="Helical" evidence="1">
    <location>
        <begin position="418"/>
        <end position="439"/>
    </location>
</feature>
<dbReference type="AlphaFoldDB" id="A0A182Q9I1"/>
<dbReference type="EnsemblMetazoa" id="AFAF005726-RA">
    <property type="protein sequence ID" value="AFAF005726-PA"/>
    <property type="gene ID" value="AFAF005726"/>
</dbReference>
<feature type="chain" id="PRO_5008132490" description="Acyltransferase 3 domain-containing protein" evidence="2">
    <location>
        <begin position="25"/>
        <end position="547"/>
    </location>
</feature>
<feature type="transmembrane region" description="Helical" evidence="1">
    <location>
        <begin position="322"/>
        <end position="339"/>
    </location>
</feature>
<name>A0A182Q9I1_9DIPT</name>
<feature type="transmembrane region" description="Helical" evidence="1">
    <location>
        <begin position="268"/>
        <end position="287"/>
    </location>
</feature>
<evidence type="ECO:0000256" key="1">
    <source>
        <dbReference type="SAM" id="Phobius"/>
    </source>
</evidence>
<feature type="transmembrane region" description="Helical" evidence="1">
    <location>
        <begin position="380"/>
        <end position="406"/>
    </location>
</feature>
<dbReference type="PANTHER" id="PTHR11161:SF22">
    <property type="entry name" value="ACYLTRANSFERASE 3 DOMAIN-CONTAINING PROTEIN-RELATED"/>
    <property type="match status" value="1"/>
</dbReference>
<evidence type="ECO:0000256" key="2">
    <source>
        <dbReference type="SAM" id="SignalP"/>
    </source>
</evidence>
<feature type="transmembrane region" description="Helical" evidence="1">
    <location>
        <begin position="459"/>
        <end position="479"/>
    </location>
</feature>
<keyword evidence="1" id="KW-0812">Transmembrane</keyword>
<dbReference type="VEuPathDB" id="VectorBase:AFAF005726"/>